<dbReference type="OrthoDB" id="5189326at2"/>
<keyword evidence="2" id="KW-0472">Membrane</keyword>
<dbReference type="SUPFAM" id="SSF69304">
    <property type="entry name" value="Tricorn protease N-terminal domain"/>
    <property type="match status" value="1"/>
</dbReference>
<reference evidence="3 4" key="1">
    <citation type="submission" date="2017-06" db="EMBL/GenBank/DDBJ databases">
        <authorList>
            <person name="Kim H.J."/>
            <person name="Triplett B.A."/>
        </authorList>
    </citation>
    <scope>NUCLEOTIDE SEQUENCE [LARGE SCALE GENOMIC DNA]</scope>
    <source>
        <strain evidence="3 4">CGMCC 4.2132</strain>
    </source>
</reference>
<evidence type="ECO:0000313" key="4">
    <source>
        <dbReference type="Proteomes" id="UP000198282"/>
    </source>
</evidence>
<sequence>MNDDLEDVLRRTLGHASQRAPQAPSTLSSQVMTHSLRRRTRVQTLVAALAVAVVASGAVVAVRGAGGDPAPPVVNPTQAPSSVTATPSPSGKQAFVTPEPIEKVWPQAVWKIPAKLPGIRKYQPRIFIDDRTLLLETWGSFEKADAIYAYDLDGGQVRKITDIRTPKGVFASGYTAGAGRIVWQTIDEVDGGRVTEFWSVPIAGGRPTVINTAAPVKGGGDKLTVVGDKLAFSVIEGGVFTVPLGGGTVEPVAGAERHHILRWPWVGTPGEYTPNKEASFEDLLNVETGETSKAVVRPGEQNVRCGVTTCVGERRGSPSFYRLRDGSQERDLPGSAFPGLAADRFQTVFSPVPRGGQYMIDLVTGESGDLSLSPPDAKGQSIVVQLGVGDSRLVSYPIKDEHVVIDLTKIR</sequence>
<dbReference type="RefSeq" id="WP_089211918.1">
    <property type="nucleotide sequence ID" value="NZ_FZOD01000055.1"/>
</dbReference>
<name>A0A239NFU2_9ACTN</name>
<feature type="transmembrane region" description="Helical" evidence="2">
    <location>
        <begin position="42"/>
        <end position="62"/>
    </location>
</feature>
<evidence type="ECO:0008006" key="5">
    <source>
        <dbReference type="Google" id="ProtNLM"/>
    </source>
</evidence>
<evidence type="ECO:0000256" key="1">
    <source>
        <dbReference type="SAM" id="MobiDB-lite"/>
    </source>
</evidence>
<accession>A0A239NFU2</accession>
<keyword evidence="2" id="KW-0812">Transmembrane</keyword>
<dbReference type="AlphaFoldDB" id="A0A239NFU2"/>
<evidence type="ECO:0000313" key="3">
    <source>
        <dbReference type="EMBL" id="SNT52989.1"/>
    </source>
</evidence>
<gene>
    <name evidence="3" type="ORF">SAMN05216276_105557</name>
</gene>
<dbReference type="Proteomes" id="UP000198282">
    <property type="component" value="Unassembled WGS sequence"/>
</dbReference>
<organism evidence="3 4">
    <name type="scientific">Streptosporangium subroseum</name>
    <dbReference type="NCBI Taxonomy" id="106412"/>
    <lineage>
        <taxon>Bacteria</taxon>
        <taxon>Bacillati</taxon>
        <taxon>Actinomycetota</taxon>
        <taxon>Actinomycetes</taxon>
        <taxon>Streptosporangiales</taxon>
        <taxon>Streptosporangiaceae</taxon>
        <taxon>Streptosporangium</taxon>
    </lineage>
</organism>
<keyword evidence="2" id="KW-1133">Transmembrane helix</keyword>
<protein>
    <recommendedName>
        <fullName evidence="5">WD40-like Beta Propeller Repeat</fullName>
    </recommendedName>
</protein>
<evidence type="ECO:0000256" key="2">
    <source>
        <dbReference type="SAM" id="Phobius"/>
    </source>
</evidence>
<dbReference type="EMBL" id="FZOD01000055">
    <property type="protein sequence ID" value="SNT52989.1"/>
    <property type="molecule type" value="Genomic_DNA"/>
</dbReference>
<keyword evidence="4" id="KW-1185">Reference proteome</keyword>
<feature type="compositionally biased region" description="Low complexity" evidence="1">
    <location>
        <begin position="75"/>
        <end position="90"/>
    </location>
</feature>
<proteinExistence type="predicted"/>
<feature type="region of interest" description="Disordered" evidence="1">
    <location>
        <begin position="66"/>
        <end position="93"/>
    </location>
</feature>